<dbReference type="RefSeq" id="XP_041558192.1">
    <property type="nucleotide sequence ID" value="XM_041705736.1"/>
</dbReference>
<evidence type="ECO:0000313" key="2">
    <source>
        <dbReference type="Proteomes" id="UP000654913"/>
    </source>
</evidence>
<reference evidence="1" key="1">
    <citation type="submission" date="2021-01" db="EMBL/GenBank/DDBJ databases">
        <authorList>
            <consortium name="Aspergillus puulaauensis MK2 genome sequencing consortium"/>
            <person name="Kazuki M."/>
            <person name="Futagami T."/>
        </authorList>
    </citation>
    <scope>NUCLEOTIDE SEQUENCE</scope>
    <source>
        <strain evidence="1">MK2</strain>
    </source>
</reference>
<dbReference type="AlphaFoldDB" id="A0A7R7XS92"/>
<dbReference type="Proteomes" id="UP000654913">
    <property type="component" value="Chromosome 5"/>
</dbReference>
<accession>A0A7R7XS92</accession>
<evidence type="ECO:0000313" key="1">
    <source>
        <dbReference type="EMBL" id="BCS25998.1"/>
    </source>
</evidence>
<name>A0A7R7XS92_9EURO</name>
<gene>
    <name evidence="1" type="ORF">APUU_50709S</name>
</gene>
<dbReference type="GeneID" id="64976003"/>
<dbReference type="EMBL" id="AP024447">
    <property type="protein sequence ID" value="BCS25998.1"/>
    <property type="molecule type" value="Genomic_DNA"/>
</dbReference>
<protein>
    <submittedName>
        <fullName evidence="1">Uncharacterized protein</fullName>
    </submittedName>
</protein>
<proteinExistence type="predicted"/>
<keyword evidence="2" id="KW-1185">Reference proteome</keyword>
<dbReference type="OrthoDB" id="4503105at2759"/>
<organism evidence="1 2">
    <name type="scientific">Aspergillus puulaauensis</name>
    <dbReference type="NCBI Taxonomy" id="1220207"/>
    <lineage>
        <taxon>Eukaryota</taxon>
        <taxon>Fungi</taxon>
        <taxon>Dikarya</taxon>
        <taxon>Ascomycota</taxon>
        <taxon>Pezizomycotina</taxon>
        <taxon>Eurotiomycetes</taxon>
        <taxon>Eurotiomycetidae</taxon>
        <taxon>Eurotiales</taxon>
        <taxon>Aspergillaceae</taxon>
        <taxon>Aspergillus</taxon>
    </lineage>
</organism>
<sequence>MASYENLPDPLHGLSPEGLNELEAFAQDGGPDLSDLRGYSIPRMSDTTPDRTMATEAYTSKLQQHLINNQIYPDVHMYLNRPPLLPPANFGGILRMLSCSRSSLHSSSSSKVDFDAFGQVNSRAANDQEVLNEVVPLIEGNHGPVDECGGYPFRNMSQITNKMLRPVKPDRFYGANGDTLDRTVCEG</sequence>
<dbReference type="KEGG" id="apuu:APUU_50709S"/>
<reference evidence="1" key="2">
    <citation type="submission" date="2021-02" db="EMBL/GenBank/DDBJ databases">
        <title>Aspergillus puulaauensis MK2 genome sequence.</title>
        <authorList>
            <person name="Futagami T."/>
            <person name="Mori K."/>
            <person name="Kadooka C."/>
            <person name="Tanaka T."/>
        </authorList>
    </citation>
    <scope>NUCLEOTIDE SEQUENCE</scope>
    <source>
        <strain evidence="1">MK2</strain>
    </source>
</reference>